<dbReference type="EMBL" id="JABXXO010000010">
    <property type="protein sequence ID" value="KAF7768501.1"/>
    <property type="molecule type" value="Genomic_DNA"/>
</dbReference>
<evidence type="ECO:0000313" key="1">
    <source>
        <dbReference type="EMBL" id="KAF7768501.1"/>
    </source>
</evidence>
<proteinExistence type="predicted"/>
<organism evidence="1 2">
    <name type="scientific">Agaricus bisporus var. burnettii</name>
    <dbReference type="NCBI Taxonomy" id="192524"/>
    <lineage>
        <taxon>Eukaryota</taxon>
        <taxon>Fungi</taxon>
        <taxon>Dikarya</taxon>
        <taxon>Basidiomycota</taxon>
        <taxon>Agaricomycotina</taxon>
        <taxon>Agaricomycetes</taxon>
        <taxon>Agaricomycetidae</taxon>
        <taxon>Agaricales</taxon>
        <taxon>Agaricineae</taxon>
        <taxon>Agaricaceae</taxon>
        <taxon>Agaricus</taxon>
    </lineage>
</organism>
<gene>
    <name evidence="1" type="ORF">Agabi119p4_7744</name>
</gene>
<sequence>MEVNYNRQRARELLAKALTTGLDATSIDVPFLTSTVNTFEDAVFATTPMSNIHRLFEPDDSNEEWTARIRGLVCVKELPPFRNVRANNNTRIHVKQGLALTGLGIEDFDRQMEIIQSIYTTFNSLLPGPYMPFSKAEDPHGVLQKMKGDEFIHGEDNCIEYKKATTKEGSITRTTVGEPGLIGIGDIVEVELNFRWLIDCDSQAQFWVGFHSVTLIDDSTRKNKQKAEELAFKQAIKPCVKRRFTMATIQGPVEPAVKRGRVDSTTEDKETLDVANAINGMRDMQVD</sequence>
<protein>
    <submittedName>
        <fullName evidence="1">Uncharacterized protein</fullName>
    </submittedName>
</protein>
<dbReference type="AlphaFoldDB" id="A0A8H7EZC0"/>
<dbReference type="Proteomes" id="UP000629468">
    <property type="component" value="Unassembled WGS sequence"/>
</dbReference>
<name>A0A8H7EZC0_AGABI</name>
<accession>A0A8H7EZC0</accession>
<evidence type="ECO:0000313" key="2">
    <source>
        <dbReference type="Proteomes" id="UP000629468"/>
    </source>
</evidence>
<reference evidence="1 2" key="1">
    <citation type="journal article" name="Sci. Rep.">
        <title>Telomere-to-telomere assembled and centromere annotated genomes of the two main subspecies of the button mushroom Agaricus bisporus reveal especially polymorphic chromosome ends.</title>
        <authorList>
            <person name="Sonnenberg A.S.M."/>
            <person name="Sedaghat-Telgerd N."/>
            <person name="Lavrijssen B."/>
            <person name="Ohm R.A."/>
            <person name="Hendrickx P.M."/>
            <person name="Scholtmeijer K."/>
            <person name="Baars J.J.P."/>
            <person name="van Peer A."/>
        </authorList>
    </citation>
    <scope>NUCLEOTIDE SEQUENCE [LARGE SCALE GENOMIC DNA]</scope>
    <source>
        <strain evidence="1 2">H119_p4</strain>
    </source>
</reference>
<comment type="caution">
    <text evidence="1">The sequence shown here is derived from an EMBL/GenBank/DDBJ whole genome shotgun (WGS) entry which is preliminary data.</text>
</comment>